<comment type="catalytic activity">
    <reaction evidence="15">
        <text>L-arginyl-L-alpha-amino acid(out) = L-arginyl-L-alpha-amino acid(in)</text>
        <dbReference type="Rhea" id="RHEA:79371"/>
        <dbReference type="ChEBI" id="CHEBI:84315"/>
    </reaction>
</comment>
<evidence type="ECO:0000256" key="10">
    <source>
        <dbReference type="ARBA" id="ARBA00044881"/>
    </source>
</evidence>
<evidence type="ECO:0000256" key="7">
    <source>
        <dbReference type="ARBA" id="ARBA00023228"/>
    </source>
</evidence>
<dbReference type="Gene3D" id="1.20.1250.20">
    <property type="entry name" value="MFS general substrate transporter like domains"/>
    <property type="match status" value="2"/>
</dbReference>
<evidence type="ECO:0000256" key="13">
    <source>
        <dbReference type="ARBA" id="ARBA00044893"/>
    </source>
</evidence>
<evidence type="ECO:0000256" key="23">
    <source>
        <dbReference type="ARBA" id="ARBA00045709"/>
    </source>
</evidence>
<comment type="catalytic activity">
    <reaction evidence="12">
        <text>L-lysyl-L-alpha-amino acid(out) = L-lysyl-L-alpha-amino acid(in)</text>
        <dbReference type="Rhea" id="RHEA:79387"/>
        <dbReference type="ChEBI" id="CHEBI:229965"/>
    </reaction>
</comment>
<feature type="transmembrane region" description="Helical" evidence="25">
    <location>
        <begin position="177"/>
        <end position="193"/>
    </location>
</feature>
<dbReference type="Pfam" id="PF07690">
    <property type="entry name" value="MFS_1"/>
    <property type="match status" value="1"/>
</dbReference>
<feature type="transmembrane region" description="Helical" evidence="25">
    <location>
        <begin position="319"/>
        <end position="341"/>
    </location>
</feature>
<evidence type="ECO:0000256" key="6">
    <source>
        <dbReference type="ARBA" id="ARBA00023136"/>
    </source>
</evidence>
<sequence>MSKSHLPQTKLLATLAWVICLIATLNYSYDFFIRAAPGVMGDDLIRDFGISHTQLGMLSSAYFISYTIMQIPAGVLLDKYNRKVVISIATTFCVLGNYLFSATNDYEIAYIGRIFMGIGSAFGFIGAAKMAAMWLPERLFSTFIGFATVVGILGGLVTDTMLSSLVSELGWKEGNAVFTYIGVGILLLIVLFIRDNPKHVQKFTHLSEANFKETITKVFKIFCNTKFWSASIIGAVLFIPINVLGSLWGVGLIQAKFGLDQETASHINGILFIGAAVGFTIAAIVASLTNRYRRMLILSIVSLAVILAIILYIPMNLSVFTLLYFLLGAAAGPQAVTFGIAKIISPKGTAGSATAGVNMINNFIPIILLPLVGYILTHFGTLIGDSTSIYTITSYQNALDMVIVFLLVCLPIAMIIPKEIDADLNH</sequence>
<feature type="transmembrane region" description="Helical" evidence="25">
    <location>
        <begin position="139"/>
        <end position="157"/>
    </location>
</feature>
<feature type="transmembrane region" description="Helical" evidence="25">
    <location>
        <begin position="84"/>
        <end position="102"/>
    </location>
</feature>
<dbReference type="InterPro" id="IPR020846">
    <property type="entry name" value="MFS_dom"/>
</dbReference>
<evidence type="ECO:0000256" key="14">
    <source>
        <dbReference type="ARBA" id="ARBA00044898"/>
    </source>
</evidence>
<evidence type="ECO:0000313" key="27">
    <source>
        <dbReference type="EMBL" id="AJI52567.1"/>
    </source>
</evidence>
<evidence type="ECO:0000256" key="17">
    <source>
        <dbReference type="ARBA" id="ARBA00044903"/>
    </source>
</evidence>
<comment type="catalytic activity">
    <reaction evidence="10">
        <text>L-alpha-aminoacyl-L-arginine(out) = L-alpha-aminoacyl-L-arginine(in)</text>
        <dbReference type="Rhea" id="RHEA:79367"/>
        <dbReference type="ChEBI" id="CHEBI:229968"/>
    </reaction>
</comment>
<dbReference type="AlphaFoldDB" id="A0A0B6D2L4"/>
<evidence type="ECO:0000256" key="11">
    <source>
        <dbReference type="ARBA" id="ARBA00044884"/>
    </source>
</evidence>
<dbReference type="KEGG" id="fpz:LA55_1883"/>
<reference evidence="27 28" key="1">
    <citation type="journal article" date="2015" name="Genome Announc.">
        <title>Genome sequencing of 18 francisella strains to aid in assay development and testing.</title>
        <authorList>
            <person name="Johnson S.L."/>
            <person name="Daligault H.E."/>
            <person name="Davenport K.W."/>
            <person name="Coyne S.R."/>
            <person name="Frey K.G."/>
            <person name="Koroleva G.I."/>
            <person name="Broomall S.M."/>
            <person name="Bishop-Lilly K.A."/>
            <person name="Bruce D.C."/>
            <person name="Chertkov O."/>
            <person name="Freitas T."/>
            <person name="Jaissle J."/>
            <person name="Ladner J.T."/>
            <person name="Rosenzweig C.N."/>
            <person name="Gibbons H.S."/>
            <person name="Palacios G.F."/>
            <person name="Redden C.L."/>
            <person name="Xu Y."/>
            <person name="Minogue T.D."/>
            <person name="Chain P.S."/>
        </authorList>
    </citation>
    <scope>NUCLEOTIDE SEQUENCE [LARGE SCALE GENOMIC DNA]</scope>
    <source>
        <strain evidence="27 28">GA01-2794</strain>
    </source>
</reference>
<evidence type="ECO:0000256" key="15">
    <source>
        <dbReference type="ARBA" id="ARBA00044899"/>
    </source>
</evidence>
<evidence type="ECO:0000313" key="28">
    <source>
        <dbReference type="Proteomes" id="UP000031830"/>
    </source>
</evidence>
<keyword evidence="6 25" id="KW-0472">Membrane</keyword>
<dbReference type="RefSeq" id="WP_044526908.1">
    <property type="nucleotide sequence ID" value="NZ_CP009440.1"/>
</dbReference>
<proteinExistence type="inferred from homology"/>
<comment type="catalytic activity">
    <reaction evidence="11">
        <text>L-alpha-aminoacyl-L-histidine(out) = L-alpha-aminoacyl-L-histidine(in)</text>
        <dbReference type="Rhea" id="RHEA:79375"/>
        <dbReference type="ChEBI" id="CHEBI:229967"/>
    </reaction>
</comment>
<feature type="transmembrane region" description="Helical" evidence="25">
    <location>
        <begin position="270"/>
        <end position="288"/>
    </location>
</feature>
<dbReference type="PROSITE" id="PS50850">
    <property type="entry name" value="MFS"/>
    <property type="match status" value="1"/>
</dbReference>
<keyword evidence="4 25" id="KW-0812">Transmembrane</keyword>
<comment type="catalytic activity">
    <reaction evidence="8">
        <text>L-lysyl-L-alanine(out) = L-lysyl-L-alanine(in)</text>
        <dbReference type="Rhea" id="RHEA:79399"/>
        <dbReference type="ChEBI" id="CHEBI:229954"/>
    </reaction>
</comment>
<feature type="transmembrane region" description="Helical" evidence="25">
    <location>
        <begin position="57"/>
        <end position="77"/>
    </location>
</feature>
<evidence type="ECO:0000256" key="1">
    <source>
        <dbReference type="ARBA" id="ARBA00004155"/>
    </source>
</evidence>
<comment type="catalytic activity">
    <reaction evidence="19">
        <text>L-alanyl-L-lysine(out) = L-alanyl-L-lysine(in)</text>
        <dbReference type="Rhea" id="RHEA:79415"/>
        <dbReference type="ChEBI" id="CHEBI:192470"/>
    </reaction>
</comment>
<dbReference type="OrthoDB" id="5620971at2"/>
<dbReference type="EMBL" id="CP009440">
    <property type="protein sequence ID" value="AJI52567.1"/>
    <property type="molecule type" value="Genomic_DNA"/>
</dbReference>
<feature type="transmembrane region" description="Helical" evidence="25">
    <location>
        <begin position="362"/>
        <end position="383"/>
    </location>
</feature>
<comment type="catalytic activity">
    <reaction evidence="16">
        <text>L-lysyl-L-lysine(out) = L-lysyl-L-lysine(in)</text>
        <dbReference type="Rhea" id="RHEA:79403"/>
        <dbReference type="ChEBI" id="CHEBI:229956"/>
    </reaction>
</comment>
<dbReference type="PANTHER" id="PTHR23512:SF3">
    <property type="entry name" value="MAJOR FACILITATOR SUPERFAMILY DOMAIN-CONTAINING PROTEIN 1"/>
    <property type="match status" value="1"/>
</dbReference>
<dbReference type="InterPro" id="IPR036259">
    <property type="entry name" value="MFS_trans_sf"/>
</dbReference>
<evidence type="ECO:0000256" key="8">
    <source>
        <dbReference type="ARBA" id="ARBA00044876"/>
    </source>
</evidence>
<accession>A0A0B6D2L4</accession>
<evidence type="ECO:0000256" key="19">
    <source>
        <dbReference type="ARBA" id="ARBA00044919"/>
    </source>
</evidence>
<evidence type="ECO:0000256" key="12">
    <source>
        <dbReference type="ARBA" id="ARBA00044891"/>
    </source>
</evidence>
<feature type="transmembrane region" description="Helical" evidence="25">
    <location>
        <begin position="227"/>
        <end position="250"/>
    </location>
</feature>
<dbReference type="InterPro" id="IPR011701">
    <property type="entry name" value="MFS"/>
</dbReference>
<comment type="catalytic activity">
    <reaction evidence="9">
        <text>L-histidyl-glycine(out) = L-histidyl-glycine(in)</text>
        <dbReference type="Rhea" id="RHEA:79395"/>
        <dbReference type="ChEBI" id="CHEBI:229957"/>
    </reaction>
</comment>
<gene>
    <name evidence="27" type="ORF">LA55_1883</name>
</gene>
<comment type="catalytic activity">
    <reaction evidence="18">
        <text>L-histidyl-L-alpha-amino acid(out) = L-histidyl-L-alpha-amino acid(in)</text>
        <dbReference type="Rhea" id="RHEA:79379"/>
        <dbReference type="ChEBI" id="CHEBI:229964"/>
    </reaction>
</comment>
<dbReference type="GO" id="GO:0022857">
    <property type="term" value="F:transmembrane transporter activity"/>
    <property type="evidence" value="ECO:0007669"/>
    <property type="project" value="InterPro"/>
</dbReference>
<comment type="catalytic activity">
    <reaction evidence="13">
        <text>L-alpha-aminoacyl-L-lysine(out) = L-alpha-aminoacyl-L-lysine(in)</text>
        <dbReference type="Rhea" id="RHEA:79383"/>
        <dbReference type="ChEBI" id="CHEBI:229966"/>
    </reaction>
</comment>
<comment type="similarity">
    <text evidence="2">Belongs to the major facilitator superfamily.</text>
</comment>
<comment type="catalytic activity">
    <reaction evidence="14">
        <text>L-aspartyl-L-lysine(out) = L-aspartyl-L-lysine(in)</text>
        <dbReference type="Rhea" id="RHEA:79411"/>
        <dbReference type="ChEBI" id="CHEBI:229953"/>
    </reaction>
</comment>
<keyword evidence="3" id="KW-0813">Transport</keyword>
<comment type="function">
    <text evidence="23">Lysosomal dipeptide uniporter that selectively exports lysine, arginine or histidine-containing dipeptides with a net positive charge from the lysosome lumen into the cytosol. Could play a role in a specific type of protein O-glycosylation indirectly regulating macrophages migration and tissue invasion. Also essential for liver homeostasis.</text>
</comment>
<evidence type="ECO:0000256" key="4">
    <source>
        <dbReference type="ARBA" id="ARBA00022692"/>
    </source>
</evidence>
<evidence type="ECO:0000256" key="3">
    <source>
        <dbReference type="ARBA" id="ARBA00022448"/>
    </source>
</evidence>
<feature type="transmembrane region" description="Helical" evidence="25">
    <location>
        <begin position="395"/>
        <end position="416"/>
    </location>
</feature>
<evidence type="ECO:0000256" key="5">
    <source>
        <dbReference type="ARBA" id="ARBA00022989"/>
    </source>
</evidence>
<name>A0A0B6D2L4_9GAMM</name>
<protein>
    <recommendedName>
        <fullName evidence="21">Lysosomal dipeptide transporter MFSD1</fullName>
    </recommendedName>
    <alternativeName>
        <fullName evidence="22">Major facilitator superfamily domain-containing protein 1</fullName>
    </alternativeName>
</protein>
<evidence type="ECO:0000256" key="20">
    <source>
        <dbReference type="ARBA" id="ARBA00044924"/>
    </source>
</evidence>
<dbReference type="PANTHER" id="PTHR23512">
    <property type="entry name" value="MAJOR FACILITATOR SUPERFAMILY DOMAIN-CONTAINING PROTEIN 1"/>
    <property type="match status" value="1"/>
</dbReference>
<dbReference type="InterPro" id="IPR052187">
    <property type="entry name" value="MFSD1"/>
</dbReference>
<comment type="subcellular location">
    <subcellularLocation>
        <location evidence="1">Lysosome membrane</location>
        <topology evidence="1">Multi-pass membrane protein</topology>
    </subcellularLocation>
</comment>
<evidence type="ECO:0000259" key="26">
    <source>
        <dbReference type="PROSITE" id="PS50850"/>
    </source>
</evidence>
<comment type="catalytic activity">
    <reaction evidence="20">
        <text>L-lysyl-glycine(out) = L-lysyl-glycine(in)</text>
        <dbReference type="Rhea" id="RHEA:79407"/>
        <dbReference type="ChEBI" id="CHEBI:191202"/>
    </reaction>
</comment>
<evidence type="ECO:0000256" key="24">
    <source>
        <dbReference type="ARBA" id="ARBA00046376"/>
    </source>
</evidence>
<evidence type="ECO:0000256" key="22">
    <source>
        <dbReference type="ARBA" id="ARBA00045018"/>
    </source>
</evidence>
<evidence type="ECO:0000256" key="25">
    <source>
        <dbReference type="SAM" id="Phobius"/>
    </source>
</evidence>
<comment type="subunit">
    <text evidence="24">Homodimer. Interacts with lysosomal protein GLMP (via lumenal domain); the interaction starts while both proteins are still in the endoplasmic reticulum and is required for stabilization of MFSD1 in lysosomes but has no direct effect on its targeting to lysosomes or transporter activity.</text>
</comment>
<evidence type="ECO:0000256" key="21">
    <source>
        <dbReference type="ARBA" id="ARBA00044985"/>
    </source>
</evidence>
<comment type="catalytic activity">
    <reaction evidence="17">
        <text>L-arginyl-glycine(out) = L-arginyl-glycine(in)</text>
        <dbReference type="Rhea" id="RHEA:79391"/>
        <dbReference type="ChEBI" id="CHEBI:229955"/>
    </reaction>
</comment>
<feature type="transmembrane region" description="Helical" evidence="25">
    <location>
        <begin position="108"/>
        <end position="127"/>
    </location>
</feature>
<evidence type="ECO:0000256" key="2">
    <source>
        <dbReference type="ARBA" id="ARBA00008335"/>
    </source>
</evidence>
<keyword evidence="7" id="KW-0458">Lysosome</keyword>
<dbReference type="STRING" id="28110.KU46_317"/>
<feature type="transmembrane region" description="Helical" evidence="25">
    <location>
        <begin position="295"/>
        <end position="313"/>
    </location>
</feature>
<evidence type="ECO:0000256" key="18">
    <source>
        <dbReference type="ARBA" id="ARBA00044912"/>
    </source>
</evidence>
<organism evidence="27 28">
    <name type="scientific">Francisella philomiragia</name>
    <dbReference type="NCBI Taxonomy" id="28110"/>
    <lineage>
        <taxon>Bacteria</taxon>
        <taxon>Pseudomonadati</taxon>
        <taxon>Pseudomonadota</taxon>
        <taxon>Gammaproteobacteria</taxon>
        <taxon>Thiotrichales</taxon>
        <taxon>Francisellaceae</taxon>
        <taxon>Francisella</taxon>
    </lineage>
</organism>
<evidence type="ECO:0000256" key="16">
    <source>
        <dbReference type="ARBA" id="ARBA00044900"/>
    </source>
</evidence>
<dbReference type="Proteomes" id="UP000031830">
    <property type="component" value="Chromosome"/>
</dbReference>
<feature type="domain" description="Major facilitator superfamily (MFS) profile" evidence="26">
    <location>
        <begin position="16"/>
        <end position="421"/>
    </location>
</feature>
<evidence type="ECO:0000256" key="9">
    <source>
        <dbReference type="ARBA" id="ARBA00044878"/>
    </source>
</evidence>
<dbReference type="SUPFAM" id="SSF103473">
    <property type="entry name" value="MFS general substrate transporter"/>
    <property type="match status" value="1"/>
</dbReference>
<keyword evidence="5 25" id="KW-1133">Transmembrane helix</keyword>
<dbReference type="GO" id="GO:0005765">
    <property type="term" value="C:lysosomal membrane"/>
    <property type="evidence" value="ECO:0007669"/>
    <property type="project" value="UniProtKB-SubCell"/>
</dbReference>